<reference evidence="2 3" key="1">
    <citation type="submission" date="2015-05" db="EMBL/GenBank/DDBJ databases">
        <title>Complete genome of Marinobacter psychrophilus strain 20041T isolated from sea-ice of the Canadian Basin.</title>
        <authorList>
            <person name="Song L."/>
            <person name="Ren L."/>
            <person name="Yu Y."/>
            <person name="Wang X."/>
        </authorList>
    </citation>
    <scope>NUCLEOTIDE SEQUENCE [LARGE SCALE GENOMIC DNA]</scope>
    <source>
        <strain evidence="2 3">20041</strain>
    </source>
</reference>
<organism evidence="2 3">
    <name type="scientific">Marinobacter psychrophilus</name>
    <dbReference type="NCBI Taxonomy" id="330734"/>
    <lineage>
        <taxon>Bacteria</taxon>
        <taxon>Pseudomonadati</taxon>
        <taxon>Pseudomonadota</taxon>
        <taxon>Gammaproteobacteria</taxon>
        <taxon>Pseudomonadales</taxon>
        <taxon>Marinobacteraceae</taxon>
        <taxon>Marinobacter</taxon>
    </lineage>
</organism>
<evidence type="ECO:0000256" key="1">
    <source>
        <dbReference type="SAM" id="Coils"/>
    </source>
</evidence>
<sequence>MGLQEELKALPDKIRQYRDEARVQLHLARQDVKDEFDNLEQEWDRFKGKCDHTLDDATEVSTEALLTVQIMGEDLKKGYQNIRDKIK</sequence>
<dbReference type="EMBL" id="CP011494">
    <property type="protein sequence ID" value="AKO53200.1"/>
    <property type="molecule type" value="Genomic_DNA"/>
</dbReference>
<dbReference type="Proteomes" id="UP000036406">
    <property type="component" value="Chromosome"/>
</dbReference>
<evidence type="ECO:0000313" key="3">
    <source>
        <dbReference type="Proteomes" id="UP000036406"/>
    </source>
</evidence>
<protein>
    <submittedName>
        <fullName evidence="2">Uncharacterized protein</fullName>
    </submittedName>
</protein>
<name>A0A0H4I639_9GAMM</name>
<dbReference type="AlphaFoldDB" id="A0A0H4I639"/>
<dbReference type="STRING" id="330734.ABA45_12910"/>
<dbReference type="KEGG" id="mpq:ABA45_12910"/>
<keyword evidence="1" id="KW-0175">Coiled coil</keyword>
<evidence type="ECO:0000313" key="2">
    <source>
        <dbReference type="EMBL" id="AKO53200.1"/>
    </source>
</evidence>
<keyword evidence="3" id="KW-1185">Reference proteome</keyword>
<proteinExistence type="predicted"/>
<accession>A0A0H4I639</accession>
<dbReference type="RefSeq" id="WP_048386710.1">
    <property type="nucleotide sequence ID" value="NZ_CP011494.1"/>
</dbReference>
<dbReference type="PATRIC" id="fig|330734.3.peg.2703"/>
<gene>
    <name evidence="2" type="ORF">ABA45_12910</name>
</gene>
<feature type="coiled-coil region" evidence="1">
    <location>
        <begin position="22"/>
        <end position="49"/>
    </location>
</feature>